<dbReference type="EMBL" id="CP012801">
    <property type="protein sequence ID" value="ALJ57309.1"/>
    <property type="molecule type" value="Genomic_DNA"/>
</dbReference>
<reference evidence="2 3" key="1">
    <citation type="journal article" date="2015" name="Science">
        <title>Genetic determinants of in vivo fitness and diet responsiveness in multiple human gut Bacteroides.</title>
        <authorList>
            <person name="Wu M."/>
            <person name="McNulty N.P."/>
            <person name="Rodionov D.A."/>
            <person name="Khoroshkin M.S."/>
            <person name="Griffin N.W."/>
            <person name="Cheng J."/>
            <person name="Latreille P."/>
            <person name="Kerstetter R.A."/>
            <person name="Terrapon N."/>
            <person name="Henrissat B."/>
            <person name="Osterman A.L."/>
            <person name="Gordon J.I."/>
        </authorList>
    </citation>
    <scope>NUCLEOTIDE SEQUENCE [LARGE SCALE GENOMIC DNA]</scope>
    <source>
        <strain evidence="2 3">WH2</strain>
    </source>
</reference>
<dbReference type="EMBL" id="CP012801">
    <property type="protein sequence ID" value="ALJ58039.1"/>
    <property type="molecule type" value="Genomic_DNA"/>
</dbReference>
<dbReference type="Proteomes" id="UP000061809">
    <property type="component" value="Chromosome"/>
</dbReference>
<protein>
    <submittedName>
        <fullName evidence="2">Uncharacterized protein</fullName>
    </submittedName>
</protein>
<dbReference type="RefSeq" id="WP_029427975.1">
    <property type="nucleotide sequence ID" value="NZ_CP012801.1"/>
</dbReference>
<dbReference type="AlphaFoldDB" id="A0A0P0FL17"/>
<gene>
    <name evidence="1" type="ORF">BcellWH2_00032</name>
    <name evidence="2" type="ORF">BcellWH2_00776</name>
</gene>
<evidence type="ECO:0000313" key="1">
    <source>
        <dbReference type="EMBL" id="ALJ57309.1"/>
    </source>
</evidence>
<name>A0A0P0FL17_9BACE</name>
<sequence>MAKKQIVASTFNVTAAPEDGAKGSRGQLPYPAGEYNLHTDYICTDMVAPYVLYNGIYYVMNQITTWIGHGVPSNINNPQKDYAVNGTKATWIPFESYKALYVEILMAQFANFASAIFYDDFMFSQHGVDANGNPTLDYKNFNPNDPLSEFGSIDFVPNYCVNLKTGRQFLGKRGSIIFEPKGDIKIRGTVIYPTEIKSGNSQSYRILPGDNINRLIITGNKCNVELVGSSDESGREVTIDYLPYSLYQGDSLEDGTQNRLVVKGRTSALAGVDNFVSSPIYNGVSFNNYISLATKTSAKFRLVPLYDSDSGTVINYRWLLVDMTPYDPVFGFIFCQFYSGIGAFMFRSKYYQDELTFTSSVSGSVTTYKIDMTGIIGSNETDCLITHSSVHLDGRTSGNPISIGSFSFESGKTYLTITSSNANPTFNGMILLYTKLGNL</sequence>
<organism evidence="2 3">
    <name type="scientific">Bacteroides cellulosilyticus</name>
    <dbReference type="NCBI Taxonomy" id="246787"/>
    <lineage>
        <taxon>Bacteria</taxon>
        <taxon>Pseudomonadati</taxon>
        <taxon>Bacteroidota</taxon>
        <taxon>Bacteroidia</taxon>
        <taxon>Bacteroidales</taxon>
        <taxon>Bacteroidaceae</taxon>
        <taxon>Bacteroides</taxon>
    </lineage>
</organism>
<accession>A0A0P0FL17</accession>
<dbReference type="KEGG" id="bcel:BcellWH2_00776"/>
<dbReference type="KEGG" id="bcel:BcellWH2_00032"/>
<proteinExistence type="predicted"/>
<evidence type="ECO:0000313" key="2">
    <source>
        <dbReference type="EMBL" id="ALJ58039.1"/>
    </source>
</evidence>
<dbReference type="PATRIC" id="fig|246787.4.peg.33"/>
<evidence type="ECO:0000313" key="3">
    <source>
        <dbReference type="Proteomes" id="UP000061809"/>
    </source>
</evidence>